<dbReference type="EMBL" id="JANBVO010000030">
    <property type="protein sequence ID" value="KAJ9138437.1"/>
    <property type="molecule type" value="Genomic_DNA"/>
</dbReference>
<dbReference type="Gene3D" id="2.130.10.10">
    <property type="entry name" value="YVTN repeat-like/Quinoprotein amine dehydrogenase"/>
    <property type="match status" value="3"/>
</dbReference>
<comment type="subcellular location">
    <subcellularLocation>
        <location evidence="1">Nucleus</location>
    </subcellularLocation>
</comment>
<name>A0AA38RF10_9PEZI</name>
<sequence>MAYVAPIHRASSCRLAVHLQLEPDELSLVLAKANRLELWRLSDGHLTMVHSKVVYGTISMLQKLRPKDSLTDLLFVGTDRFQFFTLMWDPDTNQFDTVQSFEDVGEKHMRDSQSQDRCLVDPTGRYMAMHLWEGVLNVLRLLTRKNTALTLEWMDQVRLSELFIKASTFLHTETGHPKIALLYQSRSDVPDAKLATYRLTSDDRNATASRFDQHKDREISMDIPDPGAAMLIPVPKVEEEHKRHNVRNPTAATAHLGGLIVVGETRLIYIDEVTRQQVETILKEASIFVAWAPYDERHYFLADDYGKMHLLTIHTEGVIVTDMEVVHIGRTSRASCLVYLGNNMLFVGSHYGDSQLWRVDFGNEASQYLQLVQVLPNISPVLDFEVMDMGNREGDSQLGNEYSSGQARLVTGSGVHRDGSLRSVRSGVGLEDIGILGDLKDVRGLFPIGSGCSGKVDTLVVSFVTETRVFRFDPTGDIEEVEDFKGFKLGQQTLAARNVPNARLLQVTTAGVTLVNAESGVLVASWTPPAGKIITNASVNSRWVLLSVDGRSVVSLSIQKDLAVAEQKGVAENDQIACVHVSPTLLDVGVVGLWTSGSISIVDMASLQPHRGEPLRRSDDNASIPRDIVLAQVLAPSVGGPTLFVAMEDGNVVTFSVSATDFALSGRKSVTLGTRQARFNILPRPDGISNIFATTEHPSLIYSSEGRIIYSAVTAEDATCVCLFDTEAFPGSIAVATESQVKLAQIDTERRTHVRSLEMGESIRRIAYSSKEQVFGLGCIKREVVHGEEVISSSFRLVDEILFDKVGKPFPLEDSSATELVECVIRATLPDSHGNPVERFVVGTSYLVEPGVASHQEHFRGRILVLGVDSERSPQLIMSQGLKGACRCLAVMDDMIVAALEKAVIVSKYVEESSTSGKLVRIASYRPSTVPVDLAVEGKIIAVADLMKSLSLVEFVPGTDGAAPLLTERARHYQSAWSTAVCHIEDQSWLEADAQGNLMILRRNPTGVTLEDRRRMEITGEFNLGEMVNKIQKITVETSPNAMILPKAFLATVEGSIYMFGTVAPHAQDLLMRFQTKLASAIDVPGGIDFKAYRAFRNAEREGDGPFRFLDGELLERYLDMDEQTQTEVCQGLGPSVEDMRNMVEELKRMH</sequence>
<keyword evidence="9" id="KW-1185">Reference proteome</keyword>
<dbReference type="Gene3D" id="1.10.150.910">
    <property type="match status" value="1"/>
</dbReference>
<keyword evidence="4" id="KW-0539">Nucleus</keyword>
<proteinExistence type="inferred from homology"/>
<dbReference type="GO" id="GO:0003676">
    <property type="term" value="F:nucleic acid binding"/>
    <property type="evidence" value="ECO:0007669"/>
    <property type="project" value="InterPro"/>
</dbReference>
<accession>A0AA38RF10</accession>
<feature type="domain" description="RSE1/DDB1/CPSF1 second beta-propeller" evidence="7">
    <location>
        <begin position="438"/>
        <end position="746"/>
    </location>
</feature>
<dbReference type="GO" id="GO:0005634">
    <property type="term" value="C:nucleus"/>
    <property type="evidence" value="ECO:0007669"/>
    <property type="project" value="UniProtKB-SubCell"/>
</dbReference>
<dbReference type="Pfam" id="PF03178">
    <property type="entry name" value="CPSF_A"/>
    <property type="match status" value="1"/>
</dbReference>
<feature type="domain" description="RSE1/DDB1/CPSF1 C-terminal" evidence="5">
    <location>
        <begin position="793"/>
        <end position="1120"/>
    </location>
</feature>
<evidence type="ECO:0000259" key="6">
    <source>
        <dbReference type="Pfam" id="PF10433"/>
    </source>
</evidence>
<feature type="domain" description="RSE1/DDB1/CPSF1 first beta-propeller" evidence="6">
    <location>
        <begin position="16"/>
        <end position="374"/>
    </location>
</feature>
<evidence type="ECO:0000256" key="2">
    <source>
        <dbReference type="ARBA" id="ARBA00007453"/>
    </source>
</evidence>
<dbReference type="InterPro" id="IPR011047">
    <property type="entry name" value="Quinoprotein_ADH-like_sf"/>
</dbReference>
<evidence type="ECO:0000256" key="1">
    <source>
        <dbReference type="ARBA" id="ARBA00004123"/>
    </source>
</evidence>
<dbReference type="InterPro" id="IPR058543">
    <property type="entry name" value="Beta-prop_RSE1/DDB1/CPSF1_2nd"/>
</dbReference>
<dbReference type="SUPFAM" id="SSF50998">
    <property type="entry name" value="Quinoprotein alcohol dehydrogenase-like"/>
    <property type="match status" value="1"/>
</dbReference>
<dbReference type="Pfam" id="PF10433">
    <property type="entry name" value="Beta-prop_RSE1_1st"/>
    <property type="match status" value="1"/>
</dbReference>
<dbReference type="FunFam" id="2.130.10.10:FF:000629">
    <property type="entry name" value="UV-damaged DNA binding protein"/>
    <property type="match status" value="1"/>
</dbReference>
<evidence type="ECO:0000259" key="7">
    <source>
        <dbReference type="Pfam" id="PF23726"/>
    </source>
</evidence>
<evidence type="ECO:0000256" key="3">
    <source>
        <dbReference type="ARBA" id="ARBA00014577"/>
    </source>
</evidence>
<dbReference type="Pfam" id="PF23726">
    <property type="entry name" value="Beta-prop_RSE1_2nd"/>
    <property type="match status" value="1"/>
</dbReference>
<organism evidence="8 9">
    <name type="scientific">Pleurostoma richardsiae</name>
    <dbReference type="NCBI Taxonomy" id="41990"/>
    <lineage>
        <taxon>Eukaryota</taxon>
        <taxon>Fungi</taxon>
        <taxon>Dikarya</taxon>
        <taxon>Ascomycota</taxon>
        <taxon>Pezizomycotina</taxon>
        <taxon>Sordariomycetes</taxon>
        <taxon>Sordariomycetidae</taxon>
        <taxon>Calosphaeriales</taxon>
        <taxon>Pleurostomataceae</taxon>
        <taxon>Pleurostoma</taxon>
    </lineage>
</organism>
<protein>
    <recommendedName>
        <fullName evidence="3">DNA damage-binding protein 1</fullName>
    </recommendedName>
</protein>
<dbReference type="PANTHER" id="PTHR10644">
    <property type="entry name" value="DNA REPAIR/RNA PROCESSING CPSF FAMILY"/>
    <property type="match status" value="1"/>
</dbReference>
<evidence type="ECO:0000256" key="4">
    <source>
        <dbReference type="ARBA" id="ARBA00023242"/>
    </source>
</evidence>
<dbReference type="InterPro" id="IPR018846">
    <property type="entry name" value="Beta-prop_RSE1/DDB1/CPSF1_1st"/>
</dbReference>
<dbReference type="Proteomes" id="UP001174694">
    <property type="component" value="Unassembled WGS sequence"/>
</dbReference>
<dbReference type="InterPro" id="IPR004871">
    <property type="entry name" value="RSE1/DDB1/CPSF1_C"/>
</dbReference>
<evidence type="ECO:0000259" key="5">
    <source>
        <dbReference type="Pfam" id="PF03178"/>
    </source>
</evidence>
<comment type="similarity">
    <text evidence="2">Belongs to the DDB1 family.</text>
</comment>
<dbReference type="InterPro" id="IPR050358">
    <property type="entry name" value="RSE1/DDB1/CFT1"/>
</dbReference>
<comment type="caution">
    <text evidence="8">The sequence shown here is derived from an EMBL/GenBank/DDBJ whole genome shotgun (WGS) entry which is preliminary data.</text>
</comment>
<evidence type="ECO:0000313" key="8">
    <source>
        <dbReference type="EMBL" id="KAJ9138437.1"/>
    </source>
</evidence>
<reference evidence="8" key="1">
    <citation type="submission" date="2022-07" db="EMBL/GenBank/DDBJ databases">
        <title>Fungi with potential for degradation of polypropylene.</title>
        <authorList>
            <person name="Gostincar C."/>
        </authorList>
    </citation>
    <scope>NUCLEOTIDE SEQUENCE</scope>
    <source>
        <strain evidence="8">EXF-13308</strain>
    </source>
</reference>
<gene>
    <name evidence="8" type="ORF">NKR23_g8449</name>
</gene>
<dbReference type="AlphaFoldDB" id="A0AA38RF10"/>
<dbReference type="InterPro" id="IPR015943">
    <property type="entry name" value="WD40/YVTN_repeat-like_dom_sf"/>
</dbReference>
<evidence type="ECO:0000313" key="9">
    <source>
        <dbReference type="Proteomes" id="UP001174694"/>
    </source>
</evidence>